<evidence type="ECO:0000313" key="9">
    <source>
        <dbReference type="EMBL" id="RKN50317.1"/>
    </source>
</evidence>
<comment type="subcellular location">
    <subcellularLocation>
        <location evidence="1">Cell membrane</location>
        <topology evidence="1">Multi-pass membrane protein</topology>
    </subcellularLocation>
</comment>
<feature type="transmembrane region" description="Helical" evidence="7">
    <location>
        <begin position="331"/>
        <end position="352"/>
    </location>
</feature>
<feature type="transmembrane region" description="Helical" evidence="7">
    <location>
        <begin position="136"/>
        <end position="157"/>
    </location>
</feature>
<feature type="transmembrane region" description="Helical" evidence="7">
    <location>
        <begin position="466"/>
        <end position="488"/>
    </location>
</feature>
<evidence type="ECO:0000256" key="2">
    <source>
        <dbReference type="ARBA" id="ARBA00022448"/>
    </source>
</evidence>
<feature type="transmembrane region" description="Helical" evidence="7">
    <location>
        <begin position="78"/>
        <end position="96"/>
    </location>
</feature>
<feature type="transmembrane region" description="Helical" evidence="7">
    <location>
        <begin position="267"/>
        <end position="285"/>
    </location>
</feature>
<feature type="transmembrane region" description="Helical" evidence="7">
    <location>
        <begin position="46"/>
        <end position="66"/>
    </location>
</feature>
<dbReference type="GO" id="GO:0022857">
    <property type="term" value="F:transmembrane transporter activity"/>
    <property type="evidence" value="ECO:0007669"/>
    <property type="project" value="InterPro"/>
</dbReference>
<gene>
    <name evidence="9" type="ORF">D7223_00400</name>
</gene>
<dbReference type="OrthoDB" id="9781469at2"/>
<evidence type="ECO:0000313" key="10">
    <source>
        <dbReference type="Proteomes" id="UP000281726"/>
    </source>
</evidence>
<feature type="transmembrane region" description="Helical" evidence="7">
    <location>
        <begin position="223"/>
        <end position="246"/>
    </location>
</feature>
<dbReference type="RefSeq" id="WP_120723608.1">
    <property type="nucleotide sequence ID" value="NZ_RBAK01000001.1"/>
</dbReference>
<feature type="transmembrane region" description="Helical" evidence="7">
    <location>
        <begin position="305"/>
        <end position="324"/>
    </location>
</feature>
<reference evidence="9 10" key="1">
    <citation type="journal article" date="2004" name="Syst. Appl. Microbiol.">
        <title>Cryptoendolithic actinomycetes from antarctic sandstone rock samples: Micromonospora endolithica sp. nov. and two isolates related to Micromonospora coerulea Jensen 1932.</title>
        <authorList>
            <person name="Hirsch P."/>
            <person name="Mevs U."/>
            <person name="Kroppenstedt R.M."/>
            <person name="Schumann P."/>
            <person name="Stackebrandt E."/>
        </authorList>
    </citation>
    <scope>NUCLEOTIDE SEQUENCE [LARGE SCALE GENOMIC DNA]</scope>
    <source>
        <strain evidence="9 10">JCM 12677</strain>
    </source>
</reference>
<feature type="domain" description="Major facilitator superfamily (MFS) profile" evidence="8">
    <location>
        <begin position="12"/>
        <end position="493"/>
    </location>
</feature>
<keyword evidence="5 7" id="KW-1133">Transmembrane helix</keyword>
<dbReference type="NCBIfam" id="TIGR00711">
    <property type="entry name" value="efflux_EmrB"/>
    <property type="match status" value="1"/>
</dbReference>
<dbReference type="PANTHER" id="PTHR42718">
    <property type="entry name" value="MAJOR FACILITATOR SUPERFAMILY MULTIDRUG TRANSPORTER MFSC"/>
    <property type="match status" value="1"/>
</dbReference>
<feature type="transmembrane region" description="Helical" evidence="7">
    <location>
        <begin position="197"/>
        <end position="217"/>
    </location>
</feature>
<dbReference type="InterPro" id="IPR036259">
    <property type="entry name" value="MFS_trans_sf"/>
</dbReference>
<sequence>MTATKGRQHRWALAGLTVAVVAIGFDITILNVALPTIATDLTADTSALQWMVNAYVLLFAGLLLPFGALADRYGRRRGLLLGLAVFAAASVAAAWADTATQVIAARAGLGVGAALIMPTTLASLTALFTGADRARAVSVLVSGMGVGIPLGPIIGGYLLEHFWWGTIFLVNLPIVALAAISVAVFLPESRDPHPSRLDPAGAVLSTAGLVAFVYAVIEAPEQGWTAPTVIVTLLTAAMLLTGFTWWELHHREPMIDLRLFRDRQFRWGSITATLASFALFGLLFIAPQHLQFVLGFDALDTGLRLLPLIVGLVVGAGIATRLAARVGHRAPIVGGLVVTTAGLLLGALTNAASNYGFIATWYTIVGLGIGATLAPAMDAVLAVLPPERSGAGIAITMTMRQTGGALGVALLGSLLSATYRDRIDTTGLPAPAIDAATQSIAGTLAVAHRLGLPALADAADRAYVDAMVWVLIACATVAALGAAAALLFMPGRVSDRPTIDSVAADPTATA</sequence>
<accession>A0A3A9ZS88</accession>
<dbReference type="InterPro" id="IPR004638">
    <property type="entry name" value="EmrB-like"/>
</dbReference>
<comment type="caution">
    <text evidence="9">The sequence shown here is derived from an EMBL/GenBank/DDBJ whole genome shotgun (WGS) entry which is preliminary data.</text>
</comment>
<dbReference type="CDD" id="cd17321">
    <property type="entry name" value="MFS_MMR_MDR_like"/>
    <property type="match status" value="1"/>
</dbReference>
<keyword evidence="3" id="KW-1003">Cell membrane</keyword>
<protein>
    <submittedName>
        <fullName evidence="9">DHA2 family efflux MFS transporter permease subunit</fullName>
    </submittedName>
</protein>
<evidence type="ECO:0000256" key="4">
    <source>
        <dbReference type="ARBA" id="ARBA00022692"/>
    </source>
</evidence>
<dbReference type="InterPro" id="IPR011701">
    <property type="entry name" value="MFS"/>
</dbReference>
<dbReference type="AlphaFoldDB" id="A0A3A9ZS88"/>
<dbReference type="GO" id="GO:0005886">
    <property type="term" value="C:plasma membrane"/>
    <property type="evidence" value="ECO:0007669"/>
    <property type="project" value="UniProtKB-SubCell"/>
</dbReference>
<dbReference type="PANTHER" id="PTHR42718:SF42">
    <property type="entry name" value="EXPORT PROTEIN"/>
    <property type="match status" value="1"/>
</dbReference>
<dbReference type="Gene3D" id="1.20.1250.20">
    <property type="entry name" value="MFS general substrate transporter like domains"/>
    <property type="match status" value="1"/>
</dbReference>
<evidence type="ECO:0000256" key="6">
    <source>
        <dbReference type="ARBA" id="ARBA00023136"/>
    </source>
</evidence>
<proteinExistence type="predicted"/>
<evidence type="ECO:0000256" key="7">
    <source>
        <dbReference type="SAM" id="Phobius"/>
    </source>
</evidence>
<organism evidence="9 10">
    <name type="scientific">Micromonospora endolithica</name>
    <dbReference type="NCBI Taxonomy" id="230091"/>
    <lineage>
        <taxon>Bacteria</taxon>
        <taxon>Bacillati</taxon>
        <taxon>Actinomycetota</taxon>
        <taxon>Actinomycetes</taxon>
        <taxon>Micromonosporales</taxon>
        <taxon>Micromonosporaceae</taxon>
        <taxon>Micromonospora</taxon>
    </lineage>
</organism>
<dbReference type="Gene3D" id="1.20.1720.10">
    <property type="entry name" value="Multidrug resistance protein D"/>
    <property type="match status" value="1"/>
</dbReference>
<feature type="transmembrane region" description="Helical" evidence="7">
    <location>
        <begin position="108"/>
        <end position="129"/>
    </location>
</feature>
<evidence type="ECO:0000256" key="1">
    <source>
        <dbReference type="ARBA" id="ARBA00004651"/>
    </source>
</evidence>
<dbReference type="PRINTS" id="PR01036">
    <property type="entry name" value="TCRTETB"/>
</dbReference>
<feature type="transmembrane region" description="Helical" evidence="7">
    <location>
        <begin position="358"/>
        <end position="381"/>
    </location>
</feature>
<dbReference type="PROSITE" id="PS50850">
    <property type="entry name" value="MFS"/>
    <property type="match status" value="1"/>
</dbReference>
<keyword evidence="6 7" id="KW-0472">Membrane</keyword>
<dbReference type="EMBL" id="RBAK01000001">
    <property type="protein sequence ID" value="RKN50317.1"/>
    <property type="molecule type" value="Genomic_DNA"/>
</dbReference>
<evidence type="ECO:0000256" key="3">
    <source>
        <dbReference type="ARBA" id="ARBA00022475"/>
    </source>
</evidence>
<feature type="transmembrane region" description="Helical" evidence="7">
    <location>
        <begin position="163"/>
        <end position="185"/>
    </location>
</feature>
<dbReference type="InterPro" id="IPR020846">
    <property type="entry name" value="MFS_dom"/>
</dbReference>
<keyword evidence="2" id="KW-0813">Transport</keyword>
<name>A0A3A9ZS88_9ACTN</name>
<keyword evidence="10" id="KW-1185">Reference proteome</keyword>
<evidence type="ECO:0000259" key="8">
    <source>
        <dbReference type="PROSITE" id="PS50850"/>
    </source>
</evidence>
<evidence type="ECO:0000256" key="5">
    <source>
        <dbReference type="ARBA" id="ARBA00022989"/>
    </source>
</evidence>
<keyword evidence="4 7" id="KW-0812">Transmembrane</keyword>
<dbReference type="Proteomes" id="UP000281726">
    <property type="component" value="Unassembled WGS sequence"/>
</dbReference>
<feature type="transmembrane region" description="Helical" evidence="7">
    <location>
        <begin position="12"/>
        <end position="34"/>
    </location>
</feature>
<dbReference type="SUPFAM" id="SSF103473">
    <property type="entry name" value="MFS general substrate transporter"/>
    <property type="match status" value="1"/>
</dbReference>
<dbReference type="Pfam" id="PF07690">
    <property type="entry name" value="MFS_1"/>
    <property type="match status" value="1"/>
</dbReference>
<feature type="transmembrane region" description="Helical" evidence="7">
    <location>
        <begin position="402"/>
        <end position="419"/>
    </location>
</feature>